<dbReference type="Gene3D" id="3.90.1150.10">
    <property type="entry name" value="Aspartate Aminotransferase, domain 1"/>
    <property type="match status" value="2"/>
</dbReference>
<reference evidence="4" key="3">
    <citation type="submission" date="2025-09" db="UniProtKB">
        <authorList>
            <consortium name="Ensembl"/>
        </authorList>
    </citation>
    <scope>IDENTIFICATION</scope>
    <source>
        <strain evidence="4">Brown Norway</strain>
    </source>
</reference>
<comment type="cofactor">
    <cofactor evidence="1">
        <name>pyridoxal 5'-phosphate</name>
        <dbReference type="ChEBI" id="CHEBI:597326"/>
    </cofactor>
</comment>
<keyword evidence="5" id="KW-1185">Reference proteome</keyword>
<accession>A0ABK0LVW9</accession>
<reference evidence="4" key="1">
    <citation type="submission" date="2024-01" db="EMBL/GenBank/DDBJ databases">
        <title>GRCr8: a new rat reference genome assembly contstructed from accurate long reads and long range scaffolding.</title>
        <authorList>
            <person name="Doris P.A."/>
            <person name="Kalbfleisch T."/>
            <person name="Li K."/>
            <person name="Howe K."/>
            <person name="Wood J."/>
        </authorList>
    </citation>
    <scope>NUCLEOTIDE SEQUENCE [LARGE SCALE GENOMIC DNA]</scope>
    <source>
        <strain evidence="4">Brown Norway</strain>
    </source>
</reference>
<dbReference type="Ensembl" id="ENSRNOT00000134833.1">
    <property type="protein sequence ID" value="ENSRNOP00000108499.1"/>
    <property type="gene ID" value="ENSRNOG00000045686.4"/>
</dbReference>
<feature type="domain" description="Aminotransferase class V" evidence="3">
    <location>
        <begin position="62"/>
        <end position="221"/>
    </location>
</feature>
<dbReference type="Proteomes" id="UP000002494">
    <property type="component" value="Chromosome 3"/>
</dbReference>
<dbReference type="InterPro" id="IPR000192">
    <property type="entry name" value="Aminotrans_V_dom"/>
</dbReference>
<dbReference type="GeneTree" id="ENSGT00940000155740"/>
<evidence type="ECO:0000313" key="4">
    <source>
        <dbReference type="Ensembl" id="ENSRNOP00000108499.1"/>
    </source>
</evidence>
<dbReference type="PANTHER" id="PTHR11601:SF34">
    <property type="entry name" value="CYSTEINE DESULFURASE"/>
    <property type="match status" value="1"/>
</dbReference>
<protein>
    <submittedName>
        <fullName evidence="4">NFS1 cysteine desulfurase</fullName>
    </submittedName>
</protein>
<dbReference type="Pfam" id="PF00266">
    <property type="entry name" value="Aminotran_5"/>
    <property type="match status" value="1"/>
</dbReference>
<sequence length="414" mass="45743">MVGSVAGNMLLRAAWRRASLAATSVALRRSSVPTRGLRLRVVDHAPHSAVPSEAEAVLRPLYMDVQATTPLDPRVLDAMLPYLVNYYGNPHSRTHAYGWESEAAMERARQQVASLIGADPREIIFTSGATESNNIAIKGVARFYRSRKKHLVTTQTEHKCVLDSCRSLEAEGFRVTYLPVQKSGIIDLKELEAAIQPDTSLVSVMTVNNEIGVKQPIAEIGVGAIYIRRRPRVRVEALQSGGGQERGMRSGTVPTPLVVGLGAACELAQQEMEYDHKRISKLAERLIQKIMKNLPDVVMNGDPKQHYPGCINLSFAYVEGESLLMALKDVALSSGSACTSASLEPSYVLRAIGTDEDLAHSSIRFGIGRFTTEEEVDYTVQKCIHHVKRLREMSPLWEMVQDGIDLKSIKWTQH</sequence>
<dbReference type="InterPro" id="IPR015424">
    <property type="entry name" value="PyrdxlP-dep_Trfase"/>
</dbReference>
<reference evidence="4" key="2">
    <citation type="submission" date="2025-08" db="UniProtKB">
        <authorList>
            <consortium name="Ensembl"/>
        </authorList>
    </citation>
    <scope>IDENTIFICATION</scope>
    <source>
        <strain evidence="4">Brown Norway</strain>
    </source>
</reference>
<dbReference type="InterPro" id="IPR015422">
    <property type="entry name" value="PyrdxlP-dep_Trfase_small"/>
</dbReference>
<dbReference type="InterPro" id="IPR015421">
    <property type="entry name" value="PyrdxlP-dep_Trfase_major"/>
</dbReference>
<dbReference type="RGD" id="620912">
    <property type="gene designation" value="Nfs1"/>
</dbReference>
<comment type="similarity">
    <text evidence="2">Belongs to the class-V pyridoxal-phosphate-dependent aminotransferase family. NifS/IscS subfamily.</text>
</comment>
<proteinExistence type="evidence at protein level"/>
<evidence type="ECO:0000256" key="1">
    <source>
        <dbReference type="ARBA" id="ARBA00001933"/>
    </source>
</evidence>
<evidence type="ECO:0000256" key="2">
    <source>
        <dbReference type="ARBA" id="ARBA00006490"/>
    </source>
</evidence>
<dbReference type="SUPFAM" id="SSF53383">
    <property type="entry name" value="PLP-dependent transferases"/>
    <property type="match status" value="1"/>
</dbReference>
<evidence type="ECO:0000259" key="3">
    <source>
        <dbReference type="Pfam" id="PF00266"/>
    </source>
</evidence>
<keyword evidence="6" id="KW-1267">Proteomics identification</keyword>
<dbReference type="Gene3D" id="3.40.640.10">
    <property type="entry name" value="Type I PLP-dependent aspartate aminotransferase-like (Major domain)"/>
    <property type="match status" value="1"/>
</dbReference>
<gene>
    <name evidence="4" type="primary">Nfs1</name>
</gene>
<organism evidence="4 5">
    <name type="scientific">Rattus norvegicus</name>
    <name type="common">Rat</name>
    <dbReference type="NCBI Taxonomy" id="10116"/>
    <lineage>
        <taxon>Eukaryota</taxon>
        <taxon>Metazoa</taxon>
        <taxon>Chordata</taxon>
        <taxon>Craniata</taxon>
        <taxon>Vertebrata</taxon>
        <taxon>Euteleostomi</taxon>
        <taxon>Mammalia</taxon>
        <taxon>Eutheria</taxon>
        <taxon>Euarchontoglires</taxon>
        <taxon>Glires</taxon>
        <taxon>Rodentia</taxon>
        <taxon>Myomorpha</taxon>
        <taxon>Muroidea</taxon>
        <taxon>Muridae</taxon>
        <taxon>Murinae</taxon>
        <taxon>Rattus</taxon>
    </lineage>
</organism>
<evidence type="ECO:0000313" key="5">
    <source>
        <dbReference type="Proteomes" id="UP000002494"/>
    </source>
</evidence>
<dbReference type="PANTHER" id="PTHR11601">
    <property type="entry name" value="CYSTEINE DESULFURYLASE FAMILY MEMBER"/>
    <property type="match status" value="1"/>
</dbReference>
<evidence type="ECO:0007829" key="6">
    <source>
        <dbReference type="PeptideAtlas" id="A0ABK0LVW9"/>
    </source>
</evidence>
<name>A0ABK0LVW9_RAT</name>